<dbReference type="RefSeq" id="WP_359657346.1">
    <property type="nucleotide sequence ID" value="NZ_JBEXZP010000183.1"/>
</dbReference>
<evidence type="ECO:0000256" key="5">
    <source>
        <dbReference type="ARBA" id="ARBA00023136"/>
    </source>
</evidence>
<dbReference type="EMBL" id="JBEXZR010000015">
    <property type="protein sequence ID" value="MEU0709270.1"/>
    <property type="molecule type" value="Genomic_DNA"/>
</dbReference>
<dbReference type="InterPro" id="IPR010343">
    <property type="entry name" value="ArAE_1"/>
</dbReference>
<feature type="transmembrane region" description="Helical" evidence="7">
    <location>
        <begin position="137"/>
        <end position="158"/>
    </location>
</feature>
<gene>
    <name evidence="8" type="ORF">ABZ508_18095</name>
</gene>
<evidence type="ECO:0000313" key="9">
    <source>
        <dbReference type="Proteomes" id="UP001550378"/>
    </source>
</evidence>
<evidence type="ECO:0000313" key="8">
    <source>
        <dbReference type="EMBL" id="MEU0709270.1"/>
    </source>
</evidence>
<keyword evidence="4 7" id="KW-1133">Transmembrane helix</keyword>
<feature type="region of interest" description="Disordered" evidence="6">
    <location>
        <begin position="324"/>
        <end position="369"/>
    </location>
</feature>
<evidence type="ECO:0000256" key="2">
    <source>
        <dbReference type="ARBA" id="ARBA00022475"/>
    </source>
</evidence>
<reference evidence="8 9" key="1">
    <citation type="submission" date="2024-06" db="EMBL/GenBank/DDBJ databases">
        <title>The Natural Products Discovery Center: Release of the First 8490 Sequenced Strains for Exploring Actinobacteria Biosynthetic Diversity.</title>
        <authorList>
            <person name="Kalkreuter E."/>
            <person name="Kautsar S.A."/>
            <person name="Yang D."/>
            <person name="Bader C.D."/>
            <person name="Teijaro C.N."/>
            <person name="Fluegel L."/>
            <person name="Davis C.M."/>
            <person name="Simpson J.R."/>
            <person name="Lauterbach L."/>
            <person name="Steele A.D."/>
            <person name="Gui C."/>
            <person name="Meng S."/>
            <person name="Li G."/>
            <person name="Viehrig K."/>
            <person name="Ye F."/>
            <person name="Su P."/>
            <person name="Kiefer A.F."/>
            <person name="Nichols A."/>
            <person name="Cepeda A.J."/>
            <person name="Yan W."/>
            <person name="Fan B."/>
            <person name="Jiang Y."/>
            <person name="Adhikari A."/>
            <person name="Zheng C.-J."/>
            <person name="Schuster L."/>
            <person name="Cowan T.M."/>
            <person name="Smanski M.J."/>
            <person name="Chevrette M.G."/>
            <person name="De Carvalho L.P.S."/>
            <person name="Shen B."/>
        </authorList>
    </citation>
    <scope>NUCLEOTIDE SEQUENCE [LARGE SCALE GENOMIC DNA]</scope>
    <source>
        <strain evidence="8 9">NPDC006337</strain>
    </source>
</reference>
<evidence type="ECO:0000256" key="6">
    <source>
        <dbReference type="SAM" id="MobiDB-lite"/>
    </source>
</evidence>
<evidence type="ECO:0000256" key="4">
    <source>
        <dbReference type="ARBA" id="ARBA00022989"/>
    </source>
</evidence>
<dbReference type="Pfam" id="PF06081">
    <property type="entry name" value="ArAE_1"/>
    <property type="match status" value="1"/>
</dbReference>
<evidence type="ECO:0000256" key="7">
    <source>
        <dbReference type="SAM" id="Phobius"/>
    </source>
</evidence>
<keyword evidence="9" id="KW-1185">Reference proteome</keyword>
<dbReference type="Proteomes" id="UP001550378">
    <property type="component" value="Unassembled WGS sequence"/>
</dbReference>
<feature type="transmembrane region" description="Helical" evidence="7">
    <location>
        <begin position="164"/>
        <end position="184"/>
    </location>
</feature>
<organism evidence="8 9">
    <name type="scientific">Streptomyces lavendulocolor</name>
    <dbReference type="NCBI Taxonomy" id="67316"/>
    <lineage>
        <taxon>Bacteria</taxon>
        <taxon>Bacillati</taxon>
        <taxon>Actinomycetota</taxon>
        <taxon>Actinomycetes</taxon>
        <taxon>Kitasatosporales</taxon>
        <taxon>Streptomycetaceae</taxon>
        <taxon>Streptomyces</taxon>
    </lineage>
</organism>
<evidence type="ECO:0000256" key="1">
    <source>
        <dbReference type="ARBA" id="ARBA00004651"/>
    </source>
</evidence>
<proteinExistence type="predicted"/>
<keyword evidence="3 7" id="KW-0812">Transmembrane</keyword>
<keyword evidence="2" id="KW-1003">Cell membrane</keyword>
<feature type="compositionally biased region" description="Basic and acidic residues" evidence="6">
    <location>
        <begin position="331"/>
        <end position="343"/>
    </location>
</feature>
<feature type="transmembrane region" description="Helical" evidence="7">
    <location>
        <begin position="91"/>
        <end position="107"/>
    </location>
</feature>
<keyword evidence="5 7" id="KW-0472">Membrane</keyword>
<comment type="subcellular location">
    <subcellularLocation>
        <location evidence="1">Cell membrane</location>
        <topology evidence="1">Multi-pass membrane protein</topology>
    </subcellularLocation>
</comment>
<accession>A0ABV2W6V1</accession>
<name>A0ABV2W6V1_9ACTN</name>
<sequence>MNPAARAQELGQRAGWEAAAVGRSVRRALAGPGPERDLAVQAIKAAGAAILAWAVAGWWWQAPLALMAPWTAVALVQSTVYRSVRTGVQQVVLIAAGTVLAAAAAGLTGGNTMAAMAIALPVTALLGNYSRFEGQGVYASTTALFVLVYGSFSGFDILHRLLETLLGAVIGIGVNALILPPVHLRHAHESLYRLPGDGAELLRTMAREMEQGYERRQAQEWYTRARRLPQLLTDLHNARMWTRESLRLNPRRRIRRPPGPGLPSTQWDAAWERVTDHLTALTGMLAEAAGDSPRLRPPPDSVLGEVPRLLHALADVCEADAAALTGGAGPDDGRGMPGADRDAPGGGRQDAPGGDQGAPGDRREEAMRRAWAAQRRLKARLTEHDDETATSVGGLAAEMQRLLYDLDDARPVPAET</sequence>
<protein>
    <submittedName>
        <fullName evidence="8">Aromatic acid exporter family protein</fullName>
    </submittedName>
</protein>
<comment type="caution">
    <text evidence="8">The sequence shown here is derived from an EMBL/GenBank/DDBJ whole genome shotgun (WGS) entry which is preliminary data.</text>
</comment>
<evidence type="ECO:0000256" key="3">
    <source>
        <dbReference type="ARBA" id="ARBA00022692"/>
    </source>
</evidence>